<dbReference type="EMBL" id="JAABOA010002399">
    <property type="protein sequence ID" value="KAF9579920.1"/>
    <property type="molecule type" value="Genomic_DNA"/>
</dbReference>
<evidence type="ECO:0000313" key="2">
    <source>
        <dbReference type="EMBL" id="KAF9579920.1"/>
    </source>
</evidence>
<dbReference type="Proteomes" id="UP000780801">
    <property type="component" value="Unassembled WGS sequence"/>
</dbReference>
<keyword evidence="1" id="KW-0812">Transmembrane</keyword>
<gene>
    <name evidence="2" type="ORF">BGW38_003616</name>
</gene>
<feature type="transmembrane region" description="Helical" evidence="1">
    <location>
        <begin position="34"/>
        <end position="55"/>
    </location>
</feature>
<organism evidence="2 3">
    <name type="scientific">Lunasporangiospora selenospora</name>
    <dbReference type="NCBI Taxonomy" id="979761"/>
    <lineage>
        <taxon>Eukaryota</taxon>
        <taxon>Fungi</taxon>
        <taxon>Fungi incertae sedis</taxon>
        <taxon>Mucoromycota</taxon>
        <taxon>Mortierellomycotina</taxon>
        <taxon>Mortierellomycetes</taxon>
        <taxon>Mortierellales</taxon>
        <taxon>Mortierellaceae</taxon>
        <taxon>Lunasporangiospora</taxon>
    </lineage>
</organism>
<keyword evidence="1" id="KW-1133">Transmembrane helix</keyword>
<protein>
    <submittedName>
        <fullName evidence="2">Uncharacterized protein</fullName>
    </submittedName>
</protein>
<keyword evidence="1" id="KW-0472">Membrane</keyword>
<dbReference type="OrthoDB" id="310870at2759"/>
<evidence type="ECO:0000256" key="1">
    <source>
        <dbReference type="SAM" id="Phobius"/>
    </source>
</evidence>
<feature type="non-terminal residue" evidence="2">
    <location>
        <position position="1"/>
    </location>
</feature>
<keyword evidence="3" id="KW-1185">Reference proteome</keyword>
<accession>A0A9P6FSI1</accession>
<reference evidence="2" key="1">
    <citation type="journal article" date="2020" name="Fungal Divers.">
        <title>Resolving the Mortierellaceae phylogeny through synthesis of multi-gene phylogenetics and phylogenomics.</title>
        <authorList>
            <person name="Vandepol N."/>
            <person name="Liber J."/>
            <person name="Desiro A."/>
            <person name="Na H."/>
            <person name="Kennedy M."/>
            <person name="Barry K."/>
            <person name="Grigoriev I.V."/>
            <person name="Miller A.N."/>
            <person name="O'Donnell K."/>
            <person name="Stajich J.E."/>
            <person name="Bonito G."/>
        </authorList>
    </citation>
    <scope>NUCLEOTIDE SEQUENCE</scope>
    <source>
        <strain evidence="2">KOD1015</strain>
    </source>
</reference>
<name>A0A9P6FSI1_9FUNG</name>
<comment type="caution">
    <text evidence="2">The sequence shown here is derived from an EMBL/GenBank/DDBJ whole genome shotgun (WGS) entry which is preliminary data.</text>
</comment>
<dbReference type="AlphaFoldDB" id="A0A9P6FSI1"/>
<sequence>MNRWSTLQLAELRISKTMCKYITIVFRTLREIKVFFIVFVASVLFFAIAILHVLYGRGNNAWEQPDVYMPINYFGAIVTGGRYDPLADDLFSAGEKAAQNVLGSPTN</sequence>
<evidence type="ECO:0000313" key="3">
    <source>
        <dbReference type="Proteomes" id="UP000780801"/>
    </source>
</evidence>
<proteinExistence type="predicted"/>